<dbReference type="GO" id="GO:0003676">
    <property type="term" value="F:nucleic acid binding"/>
    <property type="evidence" value="ECO:0007669"/>
    <property type="project" value="InterPro"/>
</dbReference>
<accession>A0A1R0GSD2</accession>
<dbReference type="PANTHER" id="PTHR37984:SF5">
    <property type="entry name" value="PROTEIN NYNRIN-LIKE"/>
    <property type="match status" value="1"/>
</dbReference>
<dbReference type="Gene3D" id="3.30.420.10">
    <property type="entry name" value="Ribonuclease H-like superfamily/Ribonuclease H"/>
    <property type="match status" value="1"/>
</dbReference>
<keyword evidence="8" id="KW-1185">Reference proteome</keyword>
<dbReference type="PANTHER" id="PTHR37984">
    <property type="entry name" value="PROTEIN CBG26694"/>
    <property type="match status" value="1"/>
</dbReference>
<keyword evidence="1" id="KW-0808">Transferase</keyword>
<dbReference type="InterPro" id="IPR036397">
    <property type="entry name" value="RNaseH_sf"/>
</dbReference>
<evidence type="ECO:0000256" key="4">
    <source>
        <dbReference type="ARBA" id="ARBA00022759"/>
    </source>
</evidence>
<name>A0A1R0GSD2_9FUNG</name>
<organism evidence="7 8">
    <name type="scientific">Smittium mucronatum</name>
    <dbReference type="NCBI Taxonomy" id="133383"/>
    <lineage>
        <taxon>Eukaryota</taxon>
        <taxon>Fungi</taxon>
        <taxon>Fungi incertae sedis</taxon>
        <taxon>Zoopagomycota</taxon>
        <taxon>Kickxellomycotina</taxon>
        <taxon>Harpellomycetes</taxon>
        <taxon>Harpellales</taxon>
        <taxon>Legeriomycetaceae</taxon>
        <taxon>Smittium</taxon>
    </lineage>
</organism>
<dbReference type="GO" id="GO:0004519">
    <property type="term" value="F:endonuclease activity"/>
    <property type="evidence" value="ECO:0007669"/>
    <property type="project" value="UniProtKB-KW"/>
</dbReference>
<evidence type="ECO:0000313" key="7">
    <source>
        <dbReference type="EMBL" id="OLY79786.1"/>
    </source>
</evidence>
<evidence type="ECO:0000256" key="5">
    <source>
        <dbReference type="ARBA" id="ARBA00023268"/>
    </source>
</evidence>
<dbReference type="EMBL" id="LSSL01004098">
    <property type="protein sequence ID" value="OLY79786.1"/>
    <property type="molecule type" value="Genomic_DNA"/>
</dbReference>
<dbReference type="SUPFAM" id="SSF56672">
    <property type="entry name" value="DNA/RNA polymerases"/>
    <property type="match status" value="1"/>
</dbReference>
<dbReference type="InterPro" id="IPR043502">
    <property type="entry name" value="DNA/RNA_pol_sf"/>
</dbReference>
<dbReference type="InterPro" id="IPR050951">
    <property type="entry name" value="Retrovirus_Pol_polyprotein"/>
</dbReference>
<keyword evidence="4" id="KW-0255">Endonuclease</keyword>
<dbReference type="InterPro" id="IPR021109">
    <property type="entry name" value="Peptidase_aspartic_dom_sf"/>
</dbReference>
<dbReference type="InterPro" id="IPR041577">
    <property type="entry name" value="RT_RNaseH_2"/>
</dbReference>
<keyword evidence="2" id="KW-0548">Nucleotidyltransferase</keyword>
<dbReference type="Pfam" id="PF17919">
    <property type="entry name" value="RT_RNaseH_2"/>
    <property type="match status" value="1"/>
</dbReference>
<evidence type="ECO:0000259" key="6">
    <source>
        <dbReference type="PROSITE" id="PS50994"/>
    </source>
</evidence>
<sequence>MSVNGEVTKITEEIILPLELEKGLISNIIFLVLENCAVYILMGIDACQKLQVKIDYKLETISFRHSNQKTTLQLMSKENIIDNMEDFDDSSDFSENDTETESEYDLEDIESVHLMYAGIESELHEEGIPEIEDFKISLEIPKPDINEQLKQKEKTIISNLIVYYEQVFANTENDLVGIKDSEFFISVAEGTKPIFSGLRRYSLAEKENINVEDILLQTPMFMSPDLQKPFFLSTDASSYCLGAVIEQEDEDGILKPLAYYSRKLKDPETRYSDYGKEALAVLFSIFGTPETLRCDNGGGFRSNRLQEFLKKENVDIMYNISHQTEWLGMVERMNGTLRYAIARTCGTDYSQWEIGLIQALTGMRRRKSEATGHSPHHLMFGVDNNNNNNNNRFLGAERPLSVKDRNIETNSMVALRYRQMRDSKSSEKTKEFSLNELVLILDYRLPKRNIHVKTSYRYKGPYRIKEIKPHNTYTVVNECGKEFCFHASRIIKFHSRYGVFESSGGESKEN</sequence>
<evidence type="ECO:0000256" key="2">
    <source>
        <dbReference type="ARBA" id="ARBA00022695"/>
    </source>
</evidence>
<keyword evidence="4" id="KW-0378">Hydrolase</keyword>
<dbReference type="AlphaFoldDB" id="A0A1R0GSD2"/>
<dbReference type="InterPro" id="IPR001584">
    <property type="entry name" value="Integrase_cat-core"/>
</dbReference>
<dbReference type="OrthoDB" id="5599418at2759"/>
<gene>
    <name evidence="7" type="ORF">AYI68_g6138</name>
</gene>
<dbReference type="Proteomes" id="UP000187455">
    <property type="component" value="Unassembled WGS sequence"/>
</dbReference>
<evidence type="ECO:0000256" key="3">
    <source>
        <dbReference type="ARBA" id="ARBA00022722"/>
    </source>
</evidence>
<protein>
    <submittedName>
        <fullName evidence="7">Retrovirus-related Pol polyprotein from transposon 412</fullName>
    </submittedName>
</protein>
<keyword evidence="3" id="KW-0540">Nuclease</keyword>
<evidence type="ECO:0000313" key="8">
    <source>
        <dbReference type="Proteomes" id="UP000187455"/>
    </source>
</evidence>
<keyword evidence="5" id="KW-0511">Multifunctional enzyme</keyword>
<dbReference type="STRING" id="133383.A0A1R0GSD2"/>
<evidence type="ECO:0000256" key="1">
    <source>
        <dbReference type="ARBA" id="ARBA00022679"/>
    </source>
</evidence>
<dbReference type="Gene3D" id="2.40.70.10">
    <property type="entry name" value="Acid Proteases"/>
    <property type="match status" value="1"/>
</dbReference>
<dbReference type="GO" id="GO:0015074">
    <property type="term" value="P:DNA integration"/>
    <property type="evidence" value="ECO:0007669"/>
    <property type="project" value="InterPro"/>
</dbReference>
<dbReference type="GO" id="GO:0016779">
    <property type="term" value="F:nucleotidyltransferase activity"/>
    <property type="evidence" value="ECO:0007669"/>
    <property type="project" value="UniProtKB-KW"/>
</dbReference>
<reference evidence="7 8" key="1">
    <citation type="journal article" date="2016" name="Mol. Biol. Evol.">
        <title>Genome-Wide Survey of Gut Fungi (Harpellales) Reveals the First Horizontally Transferred Ubiquitin Gene from a Mosquito Host.</title>
        <authorList>
            <person name="Wang Y."/>
            <person name="White M.M."/>
            <person name="Kvist S."/>
            <person name="Moncalvo J.M."/>
        </authorList>
    </citation>
    <scope>NUCLEOTIDE SEQUENCE [LARGE SCALE GENOMIC DNA]</scope>
    <source>
        <strain evidence="7 8">ALG-7-W6</strain>
    </source>
</reference>
<comment type="caution">
    <text evidence="7">The sequence shown here is derived from an EMBL/GenBank/DDBJ whole genome shotgun (WGS) entry which is preliminary data.</text>
</comment>
<feature type="domain" description="Integrase catalytic" evidence="6">
    <location>
        <begin position="225"/>
        <end position="383"/>
    </location>
</feature>
<proteinExistence type="predicted"/>
<dbReference type="PROSITE" id="PS50994">
    <property type="entry name" value="INTEGRASE"/>
    <property type="match status" value="1"/>
</dbReference>